<proteinExistence type="predicted"/>
<organism evidence="1 2">
    <name type="scientific">Comamonas testosteroni TK102</name>
    <dbReference type="NCBI Taxonomy" id="1392005"/>
    <lineage>
        <taxon>Bacteria</taxon>
        <taxon>Pseudomonadati</taxon>
        <taxon>Pseudomonadota</taxon>
        <taxon>Betaproteobacteria</taxon>
        <taxon>Burkholderiales</taxon>
        <taxon>Comamonadaceae</taxon>
        <taxon>Comamonas</taxon>
    </lineage>
</organism>
<dbReference type="RefSeq" id="WP_043370671.1">
    <property type="nucleotide sequence ID" value="NZ_CP006704.1"/>
</dbReference>
<reference evidence="1 2" key="1">
    <citation type="journal article" date="2014" name="Genome Announc.">
        <title>Complete Genome Sequence of Polychlorinated Biphenyl Degrader Comamonas testosteroni TK102 (NBRC 109938).</title>
        <authorList>
            <person name="Fukuda K."/>
            <person name="Hosoyama A."/>
            <person name="Tsuchikane K."/>
            <person name="Ohji S."/>
            <person name="Yamazoe A."/>
            <person name="Fujita N."/>
            <person name="Shintani M."/>
            <person name="Kimbara K."/>
        </authorList>
    </citation>
    <scope>NUCLEOTIDE SEQUENCE [LARGE SCALE GENOMIC DNA]</scope>
    <source>
        <strain evidence="1">TK102</strain>
    </source>
</reference>
<dbReference type="HOGENOM" id="CLU_113765_0_0_4"/>
<name>A0A076PMM7_COMTE</name>
<accession>A0A076PMM7</accession>
<gene>
    <name evidence="1" type="ORF">O987_02140</name>
</gene>
<evidence type="ECO:0000313" key="2">
    <source>
        <dbReference type="Proteomes" id="UP000028782"/>
    </source>
</evidence>
<dbReference type="EMBL" id="CP006704">
    <property type="protein sequence ID" value="AIJ44617.1"/>
    <property type="molecule type" value="Genomic_DNA"/>
</dbReference>
<sequence>MDSIFLSLGDTTLTLDIGAQQHRLPIGIATLVKAFAQRMPNALMLENAIADVEDAVMPAGRWLPAGASLLQTTDPLLRQLIHGATADPQAPQASREAIENLFELLARQAQQPGHADPQMPQTPEHAAALLIVREVMHHWEMDTLQASGN</sequence>
<dbReference type="Proteomes" id="UP000028782">
    <property type="component" value="Chromosome"/>
</dbReference>
<protein>
    <submittedName>
        <fullName evidence="1">Uncharacterized protein</fullName>
    </submittedName>
</protein>
<evidence type="ECO:0000313" key="1">
    <source>
        <dbReference type="EMBL" id="AIJ44617.1"/>
    </source>
</evidence>
<dbReference type="AlphaFoldDB" id="A0A076PMM7"/>
<dbReference type="KEGG" id="ctes:O987_02140"/>